<sequence>MSGLTVCIEDSIGHIHCDTHCQAFTNPTDAWKFIVSKAKNAITNGHLWSHLLDDAIDNGLDEYSMAFDDGREVYRVMDDADQEECKKHAEALLNDHNIVFWLVDFNSGFDVQLKKTLLSLRKLAVMVEQEVKLDPVYDEIFYAAA</sequence>
<organism evidence="1 2">
    <name type="scientific">Aeromonas veronii</name>
    <dbReference type="NCBI Taxonomy" id="654"/>
    <lineage>
        <taxon>Bacteria</taxon>
        <taxon>Pseudomonadati</taxon>
        <taxon>Pseudomonadota</taxon>
        <taxon>Gammaproteobacteria</taxon>
        <taxon>Aeromonadales</taxon>
        <taxon>Aeromonadaceae</taxon>
        <taxon>Aeromonas</taxon>
    </lineage>
</organism>
<evidence type="ECO:0000313" key="2">
    <source>
        <dbReference type="Proteomes" id="UP000241986"/>
    </source>
</evidence>
<reference evidence="1 2" key="1">
    <citation type="submission" date="2018-03" db="EMBL/GenBank/DDBJ databases">
        <title>Aeromonas veronii whole genome sequencing and analysis.</title>
        <authorList>
            <person name="Xie H."/>
            <person name="Liu T."/>
            <person name="Wang K."/>
        </authorList>
    </citation>
    <scope>NUCLEOTIDE SEQUENCE [LARGE SCALE GENOMIC DNA]</scope>
    <source>
        <strain evidence="1 2">XH.VA.1</strain>
    </source>
</reference>
<accession>A0A2T4MWW8</accession>
<name>A0A2T4MWW8_AERVE</name>
<gene>
    <name evidence="1" type="ORF">DAA48_21735</name>
</gene>
<evidence type="ECO:0000313" key="1">
    <source>
        <dbReference type="EMBL" id="PTH79062.1"/>
    </source>
</evidence>
<comment type="caution">
    <text evidence="1">The sequence shown here is derived from an EMBL/GenBank/DDBJ whole genome shotgun (WGS) entry which is preliminary data.</text>
</comment>
<dbReference type="EMBL" id="PZKL01000045">
    <property type="protein sequence ID" value="PTH79062.1"/>
    <property type="molecule type" value="Genomic_DNA"/>
</dbReference>
<dbReference type="Proteomes" id="UP000241986">
    <property type="component" value="Unassembled WGS sequence"/>
</dbReference>
<proteinExistence type="predicted"/>
<dbReference type="AlphaFoldDB" id="A0A2T4MWW8"/>
<dbReference type="RefSeq" id="WP_107684687.1">
    <property type="nucleotide sequence ID" value="NZ_PZKL01000045.1"/>
</dbReference>
<protein>
    <submittedName>
        <fullName evidence="1">Uncharacterized protein</fullName>
    </submittedName>
</protein>